<feature type="compositionally biased region" description="Low complexity" evidence="1">
    <location>
        <begin position="248"/>
        <end position="258"/>
    </location>
</feature>
<feature type="signal peptide" evidence="2">
    <location>
        <begin position="1"/>
        <end position="28"/>
    </location>
</feature>
<sequence>MKSTLRASTVALTTAAFTAALLLSSCDAEPEAQEEALGGGPVSNSGQIRASAPEPTGKQLSHDRLRSALEEQFDGAEITDTDTYWADQRDLNRELQKLAVSPTDCKSFVITSALPVPSGSLTAVARSENRQRAVYSFEDTEAAQSYVQNEQEGLAECREYRVTRELNDEQIEASTTLRPLEIRSGAETSLALQRRVESDGDSERSVGVLLSHGSLVAVAVETFEEDPDEAEMDQTVVELEAEAAAVLSQLTGEEIIAPEPEPEPEPEEDSDETGGAEEGGSEDSTSAEDSAEENDDAADPDNAADPDSSEQTTDETGGEESGDA</sequence>
<feature type="chain" id="PRO_5046703245" evidence="2">
    <location>
        <begin position="29"/>
        <end position="324"/>
    </location>
</feature>
<evidence type="ECO:0000256" key="2">
    <source>
        <dbReference type="SAM" id="SignalP"/>
    </source>
</evidence>
<evidence type="ECO:0000256" key="1">
    <source>
        <dbReference type="SAM" id="MobiDB-lite"/>
    </source>
</evidence>
<dbReference type="EMBL" id="JALXMO010000001">
    <property type="protein sequence ID" value="MCT1605886.1"/>
    <property type="molecule type" value="Genomic_DNA"/>
</dbReference>
<accession>A0ABT2HMH5</accession>
<keyword evidence="2" id="KW-0732">Signal</keyword>
<proteinExistence type="predicted"/>
<feature type="region of interest" description="Disordered" evidence="1">
    <location>
        <begin position="30"/>
        <end position="61"/>
    </location>
</feature>
<feature type="region of interest" description="Disordered" evidence="1">
    <location>
        <begin position="248"/>
        <end position="324"/>
    </location>
</feature>
<dbReference type="PROSITE" id="PS51257">
    <property type="entry name" value="PROKAR_LIPOPROTEIN"/>
    <property type="match status" value="1"/>
</dbReference>
<evidence type="ECO:0000313" key="3">
    <source>
        <dbReference type="EMBL" id="MCT1605886.1"/>
    </source>
</evidence>
<evidence type="ECO:0000313" key="4">
    <source>
        <dbReference type="Proteomes" id="UP001205046"/>
    </source>
</evidence>
<dbReference type="RefSeq" id="WP_260072145.1">
    <property type="nucleotide sequence ID" value="NZ_JALXMO010000001.1"/>
</dbReference>
<comment type="caution">
    <text evidence="3">The sequence shown here is derived from an EMBL/GenBank/DDBJ whole genome shotgun (WGS) entry which is preliminary data.</text>
</comment>
<feature type="compositionally biased region" description="Acidic residues" evidence="1">
    <location>
        <begin position="260"/>
        <end position="324"/>
    </location>
</feature>
<organism evidence="3 4">
    <name type="scientific">Nesterenkonia massiliensis</name>
    <dbReference type="NCBI Taxonomy" id="1232429"/>
    <lineage>
        <taxon>Bacteria</taxon>
        <taxon>Bacillati</taxon>
        <taxon>Actinomycetota</taxon>
        <taxon>Actinomycetes</taxon>
        <taxon>Micrococcales</taxon>
        <taxon>Micrococcaceae</taxon>
        <taxon>Nesterenkonia</taxon>
    </lineage>
</organism>
<protein>
    <submittedName>
        <fullName evidence="3">Uncharacterized protein</fullName>
    </submittedName>
</protein>
<dbReference type="Proteomes" id="UP001205046">
    <property type="component" value="Unassembled WGS sequence"/>
</dbReference>
<gene>
    <name evidence="3" type="ORF">M3B43_00845</name>
</gene>
<keyword evidence="4" id="KW-1185">Reference proteome</keyword>
<reference evidence="3 4" key="1">
    <citation type="submission" date="2022-04" db="EMBL/GenBank/DDBJ databases">
        <title>Human microbiome associated bacterial genomes.</title>
        <authorList>
            <person name="Sandstrom S."/>
            <person name="Salamzade R."/>
            <person name="Kalan L.R."/>
        </authorList>
    </citation>
    <scope>NUCLEOTIDE SEQUENCE [LARGE SCALE GENOMIC DNA]</scope>
    <source>
        <strain evidence="4">p3-SID767</strain>
    </source>
</reference>
<name>A0ABT2HMH5_9MICC</name>